<evidence type="ECO:0000313" key="2">
    <source>
        <dbReference type="Proteomes" id="UP001589619"/>
    </source>
</evidence>
<comment type="caution">
    <text evidence="1">The sequence shown here is derived from an EMBL/GenBank/DDBJ whole genome shotgun (WGS) entry which is preliminary data.</text>
</comment>
<name>A0ABV5W2T0_9BACL</name>
<organism evidence="1 2">
    <name type="scientific">Paenibacillus hodogayensis</name>
    <dbReference type="NCBI Taxonomy" id="279208"/>
    <lineage>
        <taxon>Bacteria</taxon>
        <taxon>Bacillati</taxon>
        <taxon>Bacillota</taxon>
        <taxon>Bacilli</taxon>
        <taxon>Bacillales</taxon>
        <taxon>Paenibacillaceae</taxon>
        <taxon>Paenibacillus</taxon>
    </lineage>
</organism>
<keyword evidence="2" id="KW-1185">Reference proteome</keyword>
<evidence type="ECO:0000313" key="1">
    <source>
        <dbReference type="EMBL" id="MFB9754892.1"/>
    </source>
</evidence>
<dbReference type="RefSeq" id="WP_344909906.1">
    <property type="nucleotide sequence ID" value="NZ_BAAAYO010000008.1"/>
</dbReference>
<gene>
    <name evidence="1" type="ORF">ACFFNY_25240</name>
</gene>
<dbReference type="Pfam" id="PF17195">
    <property type="entry name" value="DUF5132"/>
    <property type="match status" value="1"/>
</dbReference>
<protein>
    <submittedName>
        <fullName evidence="1">DUF5132 domain-containing protein</fullName>
    </submittedName>
</protein>
<dbReference type="EMBL" id="JBHMAG010000016">
    <property type="protein sequence ID" value="MFB9754892.1"/>
    <property type="molecule type" value="Genomic_DNA"/>
</dbReference>
<reference evidence="1 2" key="1">
    <citation type="submission" date="2024-09" db="EMBL/GenBank/DDBJ databases">
        <authorList>
            <person name="Sun Q."/>
            <person name="Mori K."/>
        </authorList>
    </citation>
    <scope>NUCLEOTIDE SEQUENCE [LARGE SCALE GENOMIC DNA]</scope>
    <source>
        <strain evidence="1 2">JCM 12520</strain>
    </source>
</reference>
<dbReference type="InterPro" id="IPR033456">
    <property type="entry name" value="DUF5132"/>
</dbReference>
<dbReference type="Proteomes" id="UP001589619">
    <property type="component" value="Unassembled WGS sequence"/>
</dbReference>
<accession>A0ABV5W2T0</accession>
<proteinExistence type="predicted"/>
<sequence length="94" mass="10362">MQRLTEKMIIGAAMTWAVSALLPIARTTLKPLALSGMQGAFGLADRAKYALQVARDEVEDIIAEAQFERLKKRFDEEIASLEPLAEDVGEVETI</sequence>